<dbReference type="Pfam" id="PF08282">
    <property type="entry name" value="Hydrolase_3"/>
    <property type="match status" value="1"/>
</dbReference>
<sequence length="121" mass="13322">QEILTMRPVADDAKIKQYLDDFFWKKLPTTSLGAAIKEVKPVGGQRKVDALNTFAETYYQPLSDWVVVGDSITDFRMLQAVEQAGGLAIAFNANEYALSYSTMGLASIAISDLTEALAEWP</sequence>
<accession>X0Y9P6</accession>
<comment type="caution">
    <text evidence="1">The sequence shown here is derived from an EMBL/GenBank/DDBJ whole genome shotgun (WGS) entry which is preliminary data.</text>
</comment>
<proteinExistence type="predicted"/>
<dbReference type="InterPro" id="IPR036412">
    <property type="entry name" value="HAD-like_sf"/>
</dbReference>
<dbReference type="EMBL" id="BARS01057934">
    <property type="protein sequence ID" value="GAG44007.1"/>
    <property type="molecule type" value="Genomic_DNA"/>
</dbReference>
<dbReference type="AlphaFoldDB" id="X0Y9P6"/>
<reference evidence="1" key="1">
    <citation type="journal article" date="2014" name="Front. Microbiol.">
        <title>High frequency of phylogenetically diverse reductive dehalogenase-homologous genes in deep subseafloor sedimentary metagenomes.</title>
        <authorList>
            <person name="Kawai M."/>
            <person name="Futagami T."/>
            <person name="Toyoda A."/>
            <person name="Takaki Y."/>
            <person name="Nishi S."/>
            <person name="Hori S."/>
            <person name="Arai W."/>
            <person name="Tsubouchi T."/>
            <person name="Morono Y."/>
            <person name="Uchiyama I."/>
            <person name="Ito T."/>
            <person name="Fujiyama A."/>
            <person name="Inagaki F."/>
            <person name="Takami H."/>
        </authorList>
    </citation>
    <scope>NUCLEOTIDE SEQUENCE</scope>
    <source>
        <strain evidence="1">Expedition CK06-06</strain>
    </source>
</reference>
<feature type="non-terminal residue" evidence="1">
    <location>
        <position position="1"/>
    </location>
</feature>
<organism evidence="1">
    <name type="scientific">marine sediment metagenome</name>
    <dbReference type="NCBI Taxonomy" id="412755"/>
    <lineage>
        <taxon>unclassified sequences</taxon>
        <taxon>metagenomes</taxon>
        <taxon>ecological metagenomes</taxon>
    </lineage>
</organism>
<protein>
    <recommendedName>
        <fullName evidence="2">HAD family hydrolase</fullName>
    </recommendedName>
</protein>
<dbReference type="Gene3D" id="3.40.50.1000">
    <property type="entry name" value="HAD superfamily/HAD-like"/>
    <property type="match status" value="1"/>
</dbReference>
<evidence type="ECO:0008006" key="2">
    <source>
        <dbReference type="Google" id="ProtNLM"/>
    </source>
</evidence>
<feature type="non-terminal residue" evidence="1">
    <location>
        <position position="121"/>
    </location>
</feature>
<dbReference type="SUPFAM" id="SSF56784">
    <property type="entry name" value="HAD-like"/>
    <property type="match status" value="1"/>
</dbReference>
<name>X0Y9P6_9ZZZZ</name>
<gene>
    <name evidence="1" type="ORF">S01H1_84731</name>
</gene>
<evidence type="ECO:0000313" key="1">
    <source>
        <dbReference type="EMBL" id="GAG44007.1"/>
    </source>
</evidence>
<dbReference type="InterPro" id="IPR023214">
    <property type="entry name" value="HAD_sf"/>
</dbReference>